<feature type="transmembrane region" description="Helical" evidence="8">
    <location>
        <begin position="161"/>
        <end position="179"/>
    </location>
</feature>
<dbReference type="PANTHER" id="PTHR48022">
    <property type="entry name" value="PLASTIDIC GLUCOSE TRANSPORTER 4"/>
    <property type="match status" value="1"/>
</dbReference>
<feature type="transmembrane region" description="Helical" evidence="8">
    <location>
        <begin position="102"/>
        <end position="120"/>
    </location>
</feature>
<dbReference type="Proteomes" id="UP001203852">
    <property type="component" value="Unassembled WGS sequence"/>
</dbReference>
<evidence type="ECO:0000313" key="11">
    <source>
        <dbReference type="Proteomes" id="UP001203852"/>
    </source>
</evidence>
<gene>
    <name evidence="10" type="ORF">EDD36DRAFT_254374</name>
</gene>
<dbReference type="EMBL" id="MU404354">
    <property type="protein sequence ID" value="KAI1613079.1"/>
    <property type="molecule type" value="Genomic_DNA"/>
</dbReference>
<evidence type="ECO:0000256" key="8">
    <source>
        <dbReference type="SAM" id="Phobius"/>
    </source>
</evidence>
<dbReference type="InterPro" id="IPR036259">
    <property type="entry name" value="MFS_trans_sf"/>
</dbReference>
<sequence length="526" mass="57882">MEEGTPAARPRLTTIWEEKRIIAICLCIAFAQFQYGYDSAAVSGFQSMPGFLRVYGYPDPATTIGYNISTSVQRLIQSLMNVGGLAASIFVYSIGDRISRRTGLWIACLIGVIAISIQIASKHTGALYAGRLLLGLSNGFFIPYSVTYMSEVSPAHLRGSIVGMVVFQISLGALFGILVDNYTDVYLQRKSYEIPLGVMYIIPAFISVFIIFLPDTPRYYISRGQDDKAANSIRKTRGITDQARIAAEVADIKSTWLAEQELHSGVHLRDMIRGPDLRRTLISLGAAVGQTATGITFISGYSVYFYVQARIGSPFIWVMVGLALTLTANMASFPAMRYLSRRFLLLSTSIASTIFMLAMAIVYTKSTVGSDSAGKALVGISIVYTWFYGVGQGPVLWAVAAEVPSQRLRATTVGVAAGSNFVFGWLCQFCTPYFINPDSLNWGPKYGYIWGGSNAILTLWIFFFVPETKGRSLEQLDELFENRVPTWKFSQYVTEHVAVDAEREAVPVAAKGGAVHVEDTLYREVK</sequence>
<evidence type="ECO:0000256" key="3">
    <source>
        <dbReference type="ARBA" id="ARBA00022448"/>
    </source>
</evidence>
<accession>A0AAN6DUT7</accession>
<feature type="transmembrane region" description="Helical" evidence="8">
    <location>
        <begin position="311"/>
        <end position="331"/>
    </location>
</feature>
<dbReference type="FunFam" id="1.20.1250.20:FF:000078">
    <property type="entry name" value="MFS maltose transporter, putative"/>
    <property type="match status" value="1"/>
</dbReference>
<feature type="transmembrane region" description="Helical" evidence="8">
    <location>
        <begin position="376"/>
        <end position="400"/>
    </location>
</feature>
<protein>
    <submittedName>
        <fullName evidence="10">General substrate transporter</fullName>
    </submittedName>
</protein>
<keyword evidence="5 8" id="KW-1133">Transmembrane helix</keyword>
<dbReference type="NCBIfam" id="TIGR00879">
    <property type="entry name" value="SP"/>
    <property type="match status" value="1"/>
</dbReference>
<dbReference type="PROSITE" id="PS50850">
    <property type="entry name" value="MFS"/>
    <property type="match status" value="1"/>
</dbReference>
<feature type="transmembrane region" description="Helical" evidence="8">
    <location>
        <begin position="412"/>
        <end position="435"/>
    </location>
</feature>
<feature type="transmembrane region" description="Helical" evidence="8">
    <location>
        <begin position="126"/>
        <end position="149"/>
    </location>
</feature>
<evidence type="ECO:0000259" key="9">
    <source>
        <dbReference type="PROSITE" id="PS50850"/>
    </source>
</evidence>
<dbReference type="InterPro" id="IPR003663">
    <property type="entry name" value="Sugar/inositol_transpt"/>
</dbReference>
<evidence type="ECO:0000256" key="6">
    <source>
        <dbReference type="ARBA" id="ARBA00023136"/>
    </source>
</evidence>
<comment type="similarity">
    <text evidence="2 7">Belongs to the major facilitator superfamily. Sugar transporter (TC 2.A.1.1) family.</text>
</comment>
<feature type="transmembrane region" description="Helical" evidence="8">
    <location>
        <begin position="194"/>
        <end position="213"/>
    </location>
</feature>
<feature type="transmembrane region" description="Helical" evidence="8">
    <location>
        <begin position="75"/>
        <end position="95"/>
    </location>
</feature>
<dbReference type="Gene3D" id="1.20.1250.20">
    <property type="entry name" value="MFS general substrate transporter like domains"/>
    <property type="match status" value="1"/>
</dbReference>
<dbReference type="PROSITE" id="PS00217">
    <property type="entry name" value="SUGAR_TRANSPORT_2"/>
    <property type="match status" value="1"/>
</dbReference>
<keyword evidence="11" id="KW-1185">Reference proteome</keyword>
<keyword evidence="6 8" id="KW-0472">Membrane</keyword>
<dbReference type="GO" id="GO:0016020">
    <property type="term" value="C:membrane"/>
    <property type="evidence" value="ECO:0007669"/>
    <property type="project" value="UniProtKB-SubCell"/>
</dbReference>
<feature type="transmembrane region" description="Helical" evidence="8">
    <location>
        <begin position="21"/>
        <end position="37"/>
    </location>
</feature>
<comment type="subcellular location">
    <subcellularLocation>
        <location evidence="1">Membrane</location>
        <topology evidence="1">Multi-pass membrane protein</topology>
    </subcellularLocation>
</comment>
<evidence type="ECO:0000256" key="2">
    <source>
        <dbReference type="ARBA" id="ARBA00010992"/>
    </source>
</evidence>
<keyword evidence="3 7" id="KW-0813">Transport</keyword>
<organism evidence="10 11">
    <name type="scientific">Exophiala viscosa</name>
    <dbReference type="NCBI Taxonomy" id="2486360"/>
    <lineage>
        <taxon>Eukaryota</taxon>
        <taxon>Fungi</taxon>
        <taxon>Dikarya</taxon>
        <taxon>Ascomycota</taxon>
        <taxon>Pezizomycotina</taxon>
        <taxon>Eurotiomycetes</taxon>
        <taxon>Chaetothyriomycetidae</taxon>
        <taxon>Chaetothyriales</taxon>
        <taxon>Herpotrichiellaceae</taxon>
        <taxon>Exophiala</taxon>
    </lineage>
</organism>
<evidence type="ECO:0000256" key="4">
    <source>
        <dbReference type="ARBA" id="ARBA00022692"/>
    </source>
</evidence>
<name>A0AAN6DUT7_9EURO</name>
<dbReference type="InterPro" id="IPR005829">
    <property type="entry name" value="Sugar_transporter_CS"/>
</dbReference>
<feature type="transmembrane region" description="Helical" evidence="8">
    <location>
        <begin position="343"/>
        <end position="364"/>
    </location>
</feature>
<comment type="caution">
    <text evidence="10">The sequence shown here is derived from an EMBL/GenBank/DDBJ whole genome shotgun (WGS) entry which is preliminary data.</text>
</comment>
<dbReference type="Pfam" id="PF00083">
    <property type="entry name" value="Sugar_tr"/>
    <property type="match status" value="1"/>
</dbReference>
<dbReference type="PANTHER" id="PTHR48022:SF10">
    <property type="entry name" value="MAJOR FACILITATOR SUPERFAMILY (MFS) PROFILE DOMAIN-CONTAINING PROTEIN"/>
    <property type="match status" value="1"/>
</dbReference>
<dbReference type="InterPro" id="IPR050360">
    <property type="entry name" value="MFS_Sugar_Transporters"/>
</dbReference>
<proteinExistence type="inferred from homology"/>
<feature type="domain" description="Major facilitator superfamily (MFS) profile" evidence="9">
    <location>
        <begin position="24"/>
        <end position="469"/>
    </location>
</feature>
<reference evidence="10" key="1">
    <citation type="journal article" date="2022" name="bioRxiv">
        <title>Deciphering the potential niche of two novel black yeast fungi from a biological soil crust based on their genomes, phenotypes, and melanin regulation.</title>
        <authorList>
            <consortium name="DOE Joint Genome Institute"/>
            <person name="Carr E.C."/>
            <person name="Barton Q."/>
            <person name="Grambo S."/>
            <person name="Sullivan M."/>
            <person name="Renfro C.M."/>
            <person name="Kuo A."/>
            <person name="Pangilinan J."/>
            <person name="Lipzen A."/>
            <person name="Keymanesh K."/>
            <person name="Savage E."/>
            <person name="Barry K."/>
            <person name="Grigoriev I.V."/>
            <person name="Riekhof W.R."/>
            <person name="Harris S.S."/>
        </authorList>
    </citation>
    <scope>NUCLEOTIDE SEQUENCE</scope>
    <source>
        <strain evidence="10">JF 03-4F</strain>
    </source>
</reference>
<evidence type="ECO:0000313" key="10">
    <source>
        <dbReference type="EMBL" id="KAI1613079.1"/>
    </source>
</evidence>
<evidence type="ECO:0000256" key="5">
    <source>
        <dbReference type="ARBA" id="ARBA00022989"/>
    </source>
</evidence>
<keyword evidence="4 8" id="KW-0812">Transmembrane</keyword>
<evidence type="ECO:0000256" key="7">
    <source>
        <dbReference type="RuleBase" id="RU003346"/>
    </source>
</evidence>
<dbReference type="InterPro" id="IPR020846">
    <property type="entry name" value="MFS_dom"/>
</dbReference>
<dbReference type="GO" id="GO:0005351">
    <property type="term" value="F:carbohydrate:proton symporter activity"/>
    <property type="evidence" value="ECO:0007669"/>
    <property type="project" value="TreeGrafter"/>
</dbReference>
<feature type="transmembrane region" description="Helical" evidence="8">
    <location>
        <begin position="447"/>
        <end position="465"/>
    </location>
</feature>
<dbReference type="SUPFAM" id="SSF103473">
    <property type="entry name" value="MFS general substrate transporter"/>
    <property type="match status" value="1"/>
</dbReference>
<feature type="transmembrane region" description="Helical" evidence="8">
    <location>
        <begin position="281"/>
        <end position="305"/>
    </location>
</feature>
<evidence type="ECO:0000256" key="1">
    <source>
        <dbReference type="ARBA" id="ARBA00004141"/>
    </source>
</evidence>
<dbReference type="InterPro" id="IPR005828">
    <property type="entry name" value="MFS_sugar_transport-like"/>
</dbReference>
<dbReference type="AlphaFoldDB" id="A0AAN6DUT7"/>